<evidence type="ECO:0000256" key="10">
    <source>
        <dbReference type="SAM" id="Phobius"/>
    </source>
</evidence>
<protein>
    <recommendedName>
        <fullName evidence="3">Multidrug export protein MepA</fullName>
    </recommendedName>
</protein>
<comment type="subcellular location">
    <subcellularLocation>
        <location evidence="1">Cell membrane</location>
        <topology evidence="1">Multi-pass membrane protein</topology>
    </subcellularLocation>
</comment>
<dbReference type="CDD" id="cd13143">
    <property type="entry name" value="MATE_MepA_like"/>
    <property type="match status" value="1"/>
</dbReference>
<evidence type="ECO:0000256" key="1">
    <source>
        <dbReference type="ARBA" id="ARBA00004651"/>
    </source>
</evidence>
<evidence type="ECO:0000256" key="2">
    <source>
        <dbReference type="ARBA" id="ARBA00008417"/>
    </source>
</evidence>
<dbReference type="AlphaFoldDB" id="A0A4Q7P3D8"/>
<dbReference type="OrthoDB" id="305360at2"/>
<dbReference type="PANTHER" id="PTHR43823">
    <property type="entry name" value="SPORULATION PROTEIN YKVU"/>
    <property type="match status" value="1"/>
</dbReference>
<dbReference type="InterPro" id="IPR002528">
    <property type="entry name" value="MATE_fam"/>
</dbReference>
<feature type="transmembrane region" description="Helical" evidence="10">
    <location>
        <begin position="128"/>
        <end position="146"/>
    </location>
</feature>
<evidence type="ECO:0000313" key="11">
    <source>
        <dbReference type="EMBL" id="RZS94441.1"/>
    </source>
</evidence>
<dbReference type="Proteomes" id="UP000292927">
    <property type="component" value="Unassembled WGS sequence"/>
</dbReference>
<feature type="transmembrane region" description="Helical" evidence="10">
    <location>
        <begin position="309"/>
        <end position="334"/>
    </location>
</feature>
<comment type="caution">
    <text evidence="11">The sequence shown here is derived from an EMBL/GenBank/DDBJ whole genome shotgun (WGS) entry which is preliminary data.</text>
</comment>
<keyword evidence="12" id="KW-1185">Reference proteome</keyword>
<evidence type="ECO:0000256" key="8">
    <source>
        <dbReference type="ARBA" id="ARBA00023136"/>
    </source>
</evidence>
<dbReference type="PIRSF" id="PIRSF006603">
    <property type="entry name" value="DinF"/>
    <property type="match status" value="1"/>
</dbReference>
<dbReference type="InterPro" id="IPR051327">
    <property type="entry name" value="MATE_MepA_subfamily"/>
</dbReference>
<feature type="transmembrane region" description="Helical" evidence="10">
    <location>
        <begin position="354"/>
        <end position="374"/>
    </location>
</feature>
<evidence type="ECO:0000256" key="3">
    <source>
        <dbReference type="ARBA" id="ARBA00022106"/>
    </source>
</evidence>
<dbReference type="GO" id="GO:0042910">
    <property type="term" value="F:xenobiotic transmembrane transporter activity"/>
    <property type="evidence" value="ECO:0007669"/>
    <property type="project" value="InterPro"/>
</dbReference>
<feature type="transmembrane region" description="Helical" evidence="10">
    <location>
        <begin position="386"/>
        <end position="406"/>
    </location>
</feature>
<dbReference type="RefSeq" id="WP_130435553.1">
    <property type="nucleotide sequence ID" value="NZ_SGXF01000004.1"/>
</dbReference>
<feature type="transmembrane region" description="Helical" evidence="10">
    <location>
        <begin position="229"/>
        <end position="255"/>
    </location>
</feature>
<name>A0A4Q7P3D8_9FIRM</name>
<dbReference type="Pfam" id="PF01554">
    <property type="entry name" value="MatE"/>
    <property type="match status" value="2"/>
</dbReference>
<feature type="transmembrane region" description="Helical" evidence="10">
    <location>
        <begin position="185"/>
        <end position="208"/>
    </location>
</feature>
<dbReference type="GO" id="GO:0046677">
    <property type="term" value="P:response to antibiotic"/>
    <property type="evidence" value="ECO:0007669"/>
    <property type="project" value="UniProtKB-KW"/>
</dbReference>
<evidence type="ECO:0000256" key="5">
    <source>
        <dbReference type="ARBA" id="ARBA00022475"/>
    </source>
</evidence>
<feature type="transmembrane region" description="Helical" evidence="10">
    <location>
        <begin position="158"/>
        <end position="179"/>
    </location>
</feature>
<dbReference type="PANTHER" id="PTHR43823:SF3">
    <property type="entry name" value="MULTIDRUG EXPORT PROTEIN MEPA"/>
    <property type="match status" value="1"/>
</dbReference>
<evidence type="ECO:0000256" key="4">
    <source>
        <dbReference type="ARBA" id="ARBA00022448"/>
    </source>
</evidence>
<evidence type="ECO:0000256" key="6">
    <source>
        <dbReference type="ARBA" id="ARBA00022692"/>
    </source>
</evidence>
<keyword evidence="5" id="KW-1003">Cell membrane</keyword>
<keyword evidence="7 10" id="KW-1133">Transmembrane helix</keyword>
<evidence type="ECO:0000313" key="12">
    <source>
        <dbReference type="Proteomes" id="UP000292927"/>
    </source>
</evidence>
<feature type="transmembrane region" description="Helical" evidence="10">
    <location>
        <begin position="12"/>
        <end position="34"/>
    </location>
</feature>
<dbReference type="InterPro" id="IPR045070">
    <property type="entry name" value="MATE_MepA-like"/>
</dbReference>
<dbReference type="PROSITE" id="PS51257">
    <property type="entry name" value="PROKAR_LIPOPROTEIN"/>
    <property type="match status" value="1"/>
</dbReference>
<feature type="transmembrane region" description="Helical" evidence="10">
    <location>
        <begin position="86"/>
        <end position="108"/>
    </location>
</feature>
<feature type="transmembrane region" description="Helical" evidence="10">
    <location>
        <begin position="412"/>
        <end position="429"/>
    </location>
</feature>
<dbReference type="GO" id="GO:0005886">
    <property type="term" value="C:plasma membrane"/>
    <property type="evidence" value="ECO:0007669"/>
    <property type="project" value="UniProtKB-SubCell"/>
</dbReference>
<accession>A0A4Q7P3D8</accession>
<dbReference type="InterPro" id="IPR048279">
    <property type="entry name" value="MdtK-like"/>
</dbReference>
<gene>
    <name evidence="11" type="ORF">EV209_2283</name>
</gene>
<reference evidence="11 12" key="1">
    <citation type="submission" date="2019-02" db="EMBL/GenBank/DDBJ databases">
        <title>Genomic Encyclopedia of Type Strains, Phase IV (KMG-IV): sequencing the most valuable type-strain genomes for metagenomic binning, comparative biology and taxonomic classification.</title>
        <authorList>
            <person name="Goeker M."/>
        </authorList>
    </citation>
    <scope>NUCLEOTIDE SEQUENCE [LARGE SCALE GENOMIC DNA]</scope>
    <source>
        <strain evidence="11 12">DSM 29486</strain>
    </source>
</reference>
<proteinExistence type="inferred from homology"/>
<feature type="transmembrane region" description="Helical" evidence="10">
    <location>
        <begin position="261"/>
        <end position="283"/>
    </location>
</feature>
<keyword evidence="4" id="KW-0813">Transport</keyword>
<keyword evidence="8 10" id="KW-0472">Membrane</keyword>
<sequence>MKSTILKEFIKYCSLNVIGMIGLSCYILADTYFISKGLGANGLTALNLAIPIYSFINGAGLMIGMGGGIKYSIRRGLGDFRSGDTVFTHSILLAAGFAVLFFLSGVFFPGNIARLAGANAEVFDMTKTYLQVILLFSPMFLLNNLLLCYVRNDGAPQLAMAAMLAGSFSNIILDYIFIFPLNMGIFGAVFATGLAPVISVLTLFPYFFRKRNHFHLAACSFSLKTFAGIFSGGLPSLVTELSSGTVIIIFNMLLLDLAGNIGVAAYGVIANLSLVVLSVYTGISQGIQPLLSRSYGAGRPGEIRIILRYAAASVFIISGVIMCCVFFGSSQIAGLFNSRNDVLLQRIAEKGMKIYFTACPFAGLNIILSVFFTSIECPRPAHAISLLRGFVLIIPMAFLLASLAGINGVWSSFPVTEVLAAAAGLFLFLRRRKLSLHNPEESSPTST</sequence>
<keyword evidence="9" id="KW-0046">Antibiotic resistance</keyword>
<organism evidence="11 12">
    <name type="scientific">Cuneatibacter caecimuris</name>
    <dbReference type="NCBI Taxonomy" id="1796618"/>
    <lineage>
        <taxon>Bacteria</taxon>
        <taxon>Bacillati</taxon>
        <taxon>Bacillota</taxon>
        <taxon>Clostridia</taxon>
        <taxon>Lachnospirales</taxon>
        <taxon>Lachnospiraceae</taxon>
        <taxon>Cuneatibacter</taxon>
    </lineage>
</organism>
<feature type="transmembrane region" description="Helical" evidence="10">
    <location>
        <begin position="46"/>
        <end position="65"/>
    </location>
</feature>
<dbReference type="EMBL" id="SGXF01000004">
    <property type="protein sequence ID" value="RZS94441.1"/>
    <property type="molecule type" value="Genomic_DNA"/>
</dbReference>
<evidence type="ECO:0000256" key="9">
    <source>
        <dbReference type="ARBA" id="ARBA00023251"/>
    </source>
</evidence>
<comment type="similarity">
    <text evidence="2">Belongs to the multi antimicrobial extrusion (MATE) (TC 2.A.66.1) family. MepA subfamily.</text>
</comment>
<keyword evidence="6 10" id="KW-0812">Transmembrane</keyword>
<dbReference type="GO" id="GO:0015297">
    <property type="term" value="F:antiporter activity"/>
    <property type="evidence" value="ECO:0007669"/>
    <property type="project" value="InterPro"/>
</dbReference>
<evidence type="ECO:0000256" key="7">
    <source>
        <dbReference type="ARBA" id="ARBA00022989"/>
    </source>
</evidence>